<dbReference type="PROSITE" id="PS51257">
    <property type="entry name" value="PROKAR_LIPOPROTEIN"/>
    <property type="match status" value="1"/>
</dbReference>
<name>A0ABT8C7E8_9BACT</name>
<protein>
    <submittedName>
        <fullName evidence="1">Nitrous oxide reductase accessory protein NosL</fullName>
    </submittedName>
</protein>
<keyword evidence="2" id="KW-1185">Reference proteome</keyword>
<accession>A0ABT8C7E8</accession>
<evidence type="ECO:0000313" key="1">
    <source>
        <dbReference type="EMBL" id="MDN3688734.1"/>
    </source>
</evidence>
<comment type="caution">
    <text evidence="1">The sequence shown here is derived from an EMBL/GenBank/DDBJ whole genome shotgun (WGS) entry which is preliminary data.</text>
</comment>
<dbReference type="Pfam" id="PF05573">
    <property type="entry name" value="NosL"/>
    <property type="match status" value="1"/>
</dbReference>
<dbReference type="SUPFAM" id="SSF160387">
    <property type="entry name" value="NosL/MerB-like"/>
    <property type="match status" value="1"/>
</dbReference>
<dbReference type="EMBL" id="JAUFQS010000012">
    <property type="protein sequence ID" value="MDN3688734.1"/>
    <property type="molecule type" value="Genomic_DNA"/>
</dbReference>
<dbReference type="InterPro" id="IPR008719">
    <property type="entry name" value="N2O_reductase_NosL"/>
</dbReference>
<proteinExistence type="predicted"/>
<gene>
    <name evidence="1" type="ORF">QWZ15_12905</name>
</gene>
<dbReference type="Proteomes" id="UP001236663">
    <property type="component" value="Unassembled WGS sequence"/>
</dbReference>
<dbReference type="RefSeq" id="WP_163386461.1">
    <property type="nucleotide sequence ID" value="NZ_JAUFQS010000012.1"/>
</dbReference>
<organism evidence="1 2">
    <name type="scientific">Cyclobacterium jeungdonense</name>
    <dbReference type="NCBI Taxonomy" id="708087"/>
    <lineage>
        <taxon>Bacteria</taxon>
        <taxon>Pseudomonadati</taxon>
        <taxon>Bacteroidota</taxon>
        <taxon>Cytophagia</taxon>
        <taxon>Cytophagales</taxon>
        <taxon>Cyclobacteriaceae</taxon>
        <taxon>Cyclobacterium</taxon>
    </lineage>
</organism>
<sequence length="145" mass="16591">MNRFLQSYFLLGLVLLIQSCSVSPEPIKFGEDHCAHCKMKIMDPRFGGELVTTKGRIYKFDAVECLVPYLQEHASMEFGYTLAIAYDEPKKLVDVRELHFETDSSYRSPMGGNLAAFRQSQNAIGNELITWEELKEKKFYAPTNP</sequence>
<evidence type="ECO:0000313" key="2">
    <source>
        <dbReference type="Proteomes" id="UP001236663"/>
    </source>
</evidence>
<reference evidence="2" key="1">
    <citation type="journal article" date="2019" name="Int. J. Syst. Evol. Microbiol.">
        <title>The Global Catalogue of Microorganisms (GCM) 10K type strain sequencing project: providing services to taxonomists for standard genome sequencing and annotation.</title>
        <authorList>
            <consortium name="The Broad Institute Genomics Platform"/>
            <consortium name="The Broad Institute Genome Sequencing Center for Infectious Disease"/>
            <person name="Wu L."/>
            <person name="Ma J."/>
        </authorList>
    </citation>
    <scope>NUCLEOTIDE SEQUENCE [LARGE SCALE GENOMIC DNA]</scope>
    <source>
        <strain evidence="2">CECT 7706</strain>
    </source>
</reference>